<reference evidence="1 2" key="1">
    <citation type="submission" date="2020-07" db="EMBL/GenBank/DDBJ databases">
        <title>Bacterium isolated from marine sediment.</title>
        <authorList>
            <person name="Shang D."/>
            <person name="Du Z.-J."/>
        </authorList>
    </citation>
    <scope>NUCLEOTIDE SEQUENCE [LARGE SCALE GENOMIC DNA]</scope>
    <source>
        <strain evidence="1 2">S7007</strain>
    </source>
</reference>
<dbReference type="AlphaFoldDB" id="A0A839AS27"/>
<feature type="non-terminal residue" evidence="1">
    <location>
        <position position="644"/>
    </location>
</feature>
<gene>
    <name evidence="1" type="ORF">H3Z83_10435</name>
</gene>
<evidence type="ECO:0000313" key="2">
    <source>
        <dbReference type="Proteomes" id="UP000563906"/>
    </source>
</evidence>
<evidence type="ECO:0000313" key="1">
    <source>
        <dbReference type="EMBL" id="MBA6156934.1"/>
    </source>
</evidence>
<name>A0A839AS27_9FLAO</name>
<comment type="caution">
    <text evidence="1">The sequence shown here is derived from an EMBL/GenBank/DDBJ whole genome shotgun (WGS) entry which is preliminary data.</text>
</comment>
<sequence>MLLNNKKAVLGKTALITLKDCIVKNKNEYLKSITGFLVVLFLFSMNVAQSQNINTETSVHANFGIDADVFSGIVSFPNGGVFPSATDDWFLGASGKGVIDETPTATTAALLVDDNASAEIRMSVPIYSVVDGRLWIDAVFIRDQNAQGNNSDSNVFTGGSDKNNDNPDTWTITDASVPQKNDIIDVFGHLRREGATVGTDQWALLGASTRNDSGDSYLDFEYFREKVNLVGGTIESVVDLSATGGRTPYLFKPDGSVEQHGDIILSVNYANGGANAIIKLYVWVELVGVPDSYFDTHNGLPFRPFEFKQDNNGYVQYSGGNGAGNYGYAEIQLRSDLPPGSQAIFAQVNDGGDVPAGPWGTISKGGDIVANYGETTFAEIAINSTALGFDSSSSPGIDCVSPLGSVIVKTRSSDSFTAELKDLAGPFSLADTPEVAVVIEGEDIACTEDSITLTATASPVGNTFSYKWYKNGVEIIGETTNQLDVTEAGAYKVSATLQFAPGVVGCTAEEVFEVNGEPLIPLNQVCPGDQIIDACTSQEDINTAFSNWLAGFSYSGGNGTVVEKYFIDEVEININNLTAPLTCGGSVILKYEVSDECEQVKVCEKTFTITPDETAPIIVAIPDYKLDECNEAWPTSLATTWSDN</sequence>
<dbReference type="Proteomes" id="UP000563906">
    <property type="component" value="Unassembled WGS sequence"/>
</dbReference>
<dbReference type="Gene3D" id="2.60.40.10">
    <property type="entry name" value="Immunoglobulins"/>
    <property type="match status" value="1"/>
</dbReference>
<keyword evidence="2" id="KW-1185">Reference proteome</keyword>
<accession>A0A839AS27</accession>
<organism evidence="1 2">
    <name type="scientific">Tenacibaculum pelagium</name>
    <dbReference type="NCBI Taxonomy" id="2759527"/>
    <lineage>
        <taxon>Bacteria</taxon>
        <taxon>Pseudomonadati</taxon>
        <taxon>Bacteroidota</taxon>
        <taxon>Flavobacteriia</taxon>
        <taxon>Flavobacteriales</taxon>
        <taxon>Flavobacteriaceae</taxon>
        <taxon>Tenacibaculum</taxon>
    </lineage>
</organism>
<protein>
    <recommendedName>
        <fullName evidence="3">Ig-like domain-containing protein</fullName>
    </recommendedName>
</protein>
<dbReference type="InterPro" id="IPR013783">
    <property type="entry name" value="Ig-like_fold"/>
</dbReference>
<dbReference type="EMBL" id="JACGLS010000004">
    <property type="protein sequence ID" value="MBA6156934.1"/>
    <property type="molecule type" value="Genomic_DNA"/>
</dbReference>
<evidence type="ECO:0008006" key="3">
    <source>
        <dbReference type="Google" id="ProtNLM"/>
    </source>
</evidence>
<proteinExistence type="predicted"/>